<evidence type="ECO:0000256" key="7">
    <source>
        <dbReference type="ARBA" id="ARBA00026111"/>
    </source>
</evidence>
<comment type="catalytic activity">
    <reaction evidence="10">
        <text>N-terminal L-methionyl-[transmembrane protein] + acetyl-CoA = N-terminal N(alpha)-acetyl-L-methionyl-[transmembrane protein] + CoA + H(+)</text>
        <dbReference type="Rhea" id="RHEA:50604"/>
        <dbReference type="Rhea" id="RHEA-COMP:12745"/>
        <dbReference type="Rhea" id="RHEA-COMP:12746"/>
        <dbReference type="ChEBI" id="CHEBI:15378"/>
        <dbReference type="ChEBI" id="CHEBI:57287"/>
        <dbReference type="ChEBI" id="CHEBI:57288"/>
        <dbReference type="ChEBI" id="CHEBI:64731"/>
        <dbReference type="ChEBI" id="CHEBI:133414"/>
        <dbReference type="EC" id="2.3.1.259"/>
    </reaction>
</comment>
<dbReference type="SUPFAM" id="SSF55729">
    <property type="entry name" value="Acyl-CoA N-acyltransferases (Nat)"/>
    <property type="match status" value="1"/>
</dbReference>
<sequence>MHSHVFSRVFLCVSFLCNCPKKRKKKETSFFSFCFFAKGGLLWKEGKKKKGGKKKTEVEGDVMSGSEIVRLPPRGGVPIEIKLRWGIQKEDLTALGVLHDAAFPVKYESEYYDWMLSDSCLALLAFATENCILSLLKAAEHQQNTGTEKDEENSFGDVENDGSSSLYSVMVGFCIGQIAYGQRRDGRIDASPTGYLGSFAVDSRMQRCGVGGALLDRFLSYMFFTVSVPPHLFLDYSPPHLGYESLWGLVSSAYPTLFDWISRWWFGRDREDTNHVPQDTLKDKKPCDSVDPTVDSQSGRIQCGVGEVWLHCIAADTKLLLYYMKRGFSRVLVAPNFYFFGGRYHEGALLVCRKDEALIDLHDLNSARATGKKLEDEAGQETFIAKGLSNGFRLRSGNAVFPATMSEEDSGEAEIVDLLLMTDLAGLRRKWRSSVGKTAFLSDLLAS</sequence>
<keyword evidence="4" id="KW-0156">Chromatin regulator</keyword>
<feature type="domain" description="N-acetyltransferase" evidence="11">
    <location>
        <begin position="147"/>
        <end position="223"/>
    </location>
</feature>
<dbReference type="PANTHER" id="PTHR14744">
    <property type="entry name" value="N-ALPHA-ACETYLTRANSFERASE 60"/>
    <property type="match status" value="1"/>
</dbReference>
<dbReference type="GO" id="GO:0007059">
    <property type="term" value="P:chromosome segregation"/>
    <property type="evidence" value="ECO:0007669"/>
    <property type="project" value="UniProtKB-KW"/>
</dbReference>
<dbReference type="InterPro" id="IPR045141">
    <property type="entry name" value="NAA60-like"/>
</dbReference>
<dbReference type="AlphaFoldDB" id="A0A7J6YGM4"/>
<dbReference type="GO" id="GO:0000139">
    <property type="term" value="C:Golgi membrane"/>
    <property type="evidence" value="ECO:0007669"/>
    <property type="project" value="TreeGrafter"/>
</dbReference>
<gene>
    <name evidence="12" type="ORF">ECC02_001141</name>
</gene>
<evidence type="ECO:0000256" key="5">
    <source>
        <dbReference type="ARBA" id="ARBA00023315"/>
    </source>
</evidence>
<protein>
    <recommendedName>
        <fullName evidence="8">N-alpha-acetyltransferase 60</fullName>
        <ecNumber evidence="7">2.3.1.259</ecNumber>
        <ecNumber evidence="1">2.3.1.48</ecNumber>
    </recommendedName>
</protein>
<keyword evidence="5" id="KW-0012">Acyltransferase</keyword>
<evidence type="ECO:0000256" key="4">
    <source>
        <dbReference type="ARBA" id="ARBA00022853"/>
    </source>
</evidence>
<evidence type="ECO:0000256" key="9">
    <source>
        <dbReference type="ARBA" id="ARBA00048017"/>
    </source>
</evidence>
<dbReference type="EMBL" id="JABDHM010000005">
    <property type="protein sequence ID" value="KAF5225825.1"/>
    <property type="molecule type" value="Genomic_DNA"/>
</dbReference>
<proteinExistence type="inferred from homology"/>
<dbReference type="CDD" id="cd04301">
    <property type="entry name" value="NAT_SF"/>
    <property type="match status" value="1"/>
</dbReference>
<evidence type="ECO:0000256" key="10">
    <source>
        <dbReference type="ARBA" id="ARBA00048848"/>
    </source>
</evidence>
<dbReference type="GO" id="GO:0004402">
    <property type="term" value="F:histone acetyltransferase activity"/>
    <property type="evidence" value="ECO:0007669"/>
    <property type="project" value="TreeGrafter"/>
</dbReference>
<dbReference type="InterPro" id="IPR016181">
    <property type="entry name" value="Acyl_CoA_acyltransferase"/>
</dbReference>
<dbReference type="Proteomes" id="UP000583944">
    <property type="component" value="Unassembled WGS sequence"/>
</dbReference>
<evidence type="ECO:0000256" key="6">
    <source>
        <dbReference type="ARBA" id="ARBA00025774"/>
    </source>
</evidence>
<evidence type="ECO:0000256" key="1">
    <source>
        <dbReference type="ARBA" id="ARBA00013184"/>
    </source>
</evidence>
<name>A0A7J6YGM4_TRYCR</name>
<evidence type="ECO:0000256" key="8">
    <source>
        <dbReference type="ARBA" id="ARBA00026144"/>
    </source>
</evidence>
<evidence type="ECO:0000259" key="11">
    <source>
        <dbReference type="Pfam" id="PF00583"/>
    </source>
</evidence>
<keyword evidence="2" id="KW-0808">Transferase</keyword>
<reference evidence="12 13" key="1">
    <citation type="journal article" date="2019" name="Genome Biol. Evol.">
        <title>Nanopore Sequencing Significantly Improves Genome Assembly of the Protozoan Parasite Trypanosoma cruzi.</title>
        <authorList>
            <person name="Diaz-Viraque F."/>
            <person name="Pita S."/>
            <person name="Greif G."/>
            <person name="de Souza R.C.M."/>
            <person name="Iraola G."/>
            <person name="Robello C."/>
        </authorList>
    </citation>
    <scope>NUCLEOTIDE SEQUENCE [LARGE SCALE GENOMIC DNA]</scope>
    <source>
        <strain evidence="12 13">Berenice</strain>
    </source>
</reference>
<dbReference type="VEuPathDB" id="TriTrypDB:ECC02_001141"/>
<comment type="catalytic activity">
    <reaction evidence="9">
        <text>L-lysyl-[protein] + acetyl-CoA = N(6)-acetyl-L-lysyl-[protein] + CoA + H(+)</text>
        <dbReference type="Rhea" id="RHEA:45948"/>
        <dbReference type="Rhea" id="RHEA-COMP:9752"/>
        <dbReference type="Rhea" id="RHEA-COMP:10731"/>
        <dbReference type="ChEBI" id="CHEBI:15378"/>
        <dbReference type="ChEBI" id="CHEBI:29969"/>
        <dbReference type="ChEBI" id="CHEBI:57287"/>
        <dbReference type="ChEBI" id="CHEBI:57288"/>
        <dbReference type="ChEBI" id="CHEBI:61930"/>
        <dbReference type="EC" id="2.3.1.48"/>
    </reaction>
</comment>
<evidence type="ECO:0000313" key="13">
    <source>
        <dbReference type="Proteomes" id="UP000583944"/>
    </source>
</evidence>
<evidence type="ECO:0000256" key="2">
    <source>
        <dbReference type="ARBA" id="ARBA00022679"/>
    </source>
</evidence>
<comment type="caution">
    <text evidence="12">The sequence shown here is derived from an EMBL/GenBank/DDBJ whole genome shotgun (WGS) entry which is preliminary data.</text>
</comment>
<dbReference type="GO" id="GO:0120518">
    <property type="term" value="F:protein N-terminal-methionine acetyltransferase activity"/>
    <property type="evidence" value="ECO:0007669"/>
    <property type="project" value="UniProtKB-EC"/>
</dbReference>
<dbReference type="Pfam" id="PF00583">
    <property type="entry name" value="Acetyltransf_1"/>
    <property type="match status" value="1"/>
</dbReference>
<dbReference type="EC" id="2.3.1.259" evidence="7"/>
<dbReference type="VEuPathDB" id="TriTrypDB:BCY84_18831"/>
<dbReference type="Gene3D" id="3.40.630.30">
    <property type="match status" value="1"/>
</dbReference>
<accession>A0A7J6YGM4</accession>
<evidence type="ECO:0000313" key="12">
    <source>
        <dbReference type="EMBL" id="KAF5225825.1"/>
    </source>
</evidence>
<comment type="similarity">
    <text evidence="6">Belongs to the acetyltransferase family. NAA60 subfamily.</text>
</comment>
<dbReference type="PANTHER" id="PTHR14744:SF15">
    <property type="entry name" value="N-ALPHA-ACETYLTRANSFERASE 60"/>
    <property type="match status" value="1"/>
</dbReference>
<evidence type="ECO:0000256" key="3">
    <source>
        <dbReference type="ARBA" id="ARBA00022829"/>
    </source>
</evidence>
<dbReference type="EC" id="2.3.1.48" evidence="1"/>
<keyword evidence="3" id="KW-0159">Chromosome partition</keyword>
<dbReference type="InterPro" id="IPR000182">
    <property type="entry name" value="GNAT_dom"/>
</dbReference>
<organism evidence="12 13">
    <name type="scientific">Trypanosoma cruzi</name>
    <dbReference type="NCBI Taxonomy" id="5693"/>
    <lineage>
        <taxon>Eukaryota</taxon>
        <taxon>Discoba</taxon>
        <taxon>Euglenozoa</taxon>
        <taxon>Kinetoplastea</taxon>
        <taxon>Metakinetoplastina</taxon>
        <taxon>Trypanosomatida</taxon>
        <taxon>Trypanosomatidae</taxon>
        <taxon>Trypanosoma</taxon>
        <taxon>Schizotrypanum</taxon>
    </lineage>
</organism>